<dbReference type="EMBL" id="BAABKB010000005">
    <property type="protein sequence ID" value="GAA5007197.1"/>
    <property type="molecule type" value="Genomic_DNA"/>
</dbReference>
<dbReference type="SUPFAM" id="SSF51735">
    <property type="entry name" value="NAD(P)-binding Rossmann-fold domains"/>
    <property type="match status" value="1"/>
</dbReference>
<feature type="domain" description="Ketoreductase" evidence="3">
    <location>
        <begin position="8"/>
        <end position="198"/>
    </location>
</feature>
<evidence type="ECO:0000313" key="5">
    <source>
        <dbReference type="Proteomes" id="UP001501759"/>
    </source>
</evidence>
<dbReference type="InterPro" id="IPR002347">
    <property type="entry name" value="SDR_fam"/>
</dbReference>
<keyword evidence="5" id="KW-1185">Reference proteome</keyword>
<name>A0ABP9IRA7_9ACTN</name>
<dbReference type="InterPro" id="IPR036291">
    <property type="entry name" value="NAD(P)-bd_dom_sf"/>
</dbReference>
<protein>
    <submittedName>
        <fullName evidence="4">SDR family oxidoreductase</fullName>
    </submittedName>
</protein>
<comment type="caution">
    <text evidence="4">The sequence shown here is derived from an EMBL/GenBank/DDBJ whole genome shotgun (WGS) entry which is preliminary data.</text>
</comment>
<dbReference type="PRINTS" id="PR00081">
    <property type="entry name" value="GDHRDH"/>
</dbReference>
<dbReference type="Pfam" id="PF00106">
    <property type="entry name" value="adh_short"/>
    <property type="match status" value="1"/>
</dbReference>
<dbReference type="InterPro" id="IPR051687">
    <property type="entry name" value="Peroxisomal_Beta-Oxidation"/>
</dbReference>
<dbReference type="Gene3D" id="3.40.50.720">
    <property type="entry name" value="NAD(P)-binding Rossmann-like Domain"/>
    <property type="match status" value="1"/>
</dbReference>
<sequence>MGNFLAGKVVAVTGGGRGIGRAVALAAAAAGARVVVNDYGVSVEGAEPTSSVAEAVVKEIEAAGGDAVAVADDISTMTGGQRVVDTALASYGRIDGVVCVAGILRERMLFNMSEQEWDPVVATHLKGTFTLFRAASAVMRRQGSGTLIGFTSGNHQGSVSQANYSAAKGGIISLVRSAALGLHKYGVTANAVAPVARTRMSAGVPMELKEIGEPEDVAALVVYLLSDRAREARITGQVYTIAGPKIAVWAQPRELRAGYADGTWTPERIADFLPGTVGVDPMPLLEQVEAMARAAADKARPNA</sequence>
<keyword evidence="2" id="KW-0560">Oxidoreductase</keyword>
<evidence type="ECO:0000313" key="4">
    <source>
        <dbReference type="EMBL" id="GAA5007197.1"/>
    </source>
</evidence>
<reference evidence="5" key="1">
    <citation type="journal article" date="2019" name="Int. J. Syst. Evol. Microbiol.">
        <title>The Global Catalogue of Microorganisms (GCM) 10K type strain sequencing project: providing services to taxonomists for standard genome sequencing and annotation.</title>
        <authorList>
            <consortium name="The Broad Institute Genomics Platform"/>
            <consortium name="The Broad Institute Genome Sequencing Center for Infectious Disease"/>
            <person name="Wu L."/>
            <person name="Ma J."/>
        </authorList>
    </citation>
    <scope>NUCLEOTIDE SEQUENCE [LARGE SCALE GENOMIC DNA]</scope>
    <source>
        <strain evidence="5">JCM 18409</strain>
    </source>
</reference>
<dbReference type="PANTHER" id="PTHR45024">
    <property type="entry name" value="DEHYDROGENASES, SHORT CHAIN"/>
    <property type="match status" value="1"/>
</dbReference>
<gene>
    <name evidence="4" type="ORF">GCM10023335_25090</name>
</gene>
<evidence type="ECO:0000256" key="1">
    <source>
        <dbReference type="ARBA" id="ARBA00006484"/>
    </source>
</evidence>
<dbReference type="InterPro" id="IPR057326">
    <property type="entry name" value="KR_dom"/>
</dbReference>
<dbReference type="PANTHER" id="PTHR45024:SF2">
    <property type="entry name" value="SCP2 DOMAIN-CONTAINING PROTEIN"/>
    <property type="match status" value="1"/>
</dbReference>
<proteinExistence type="inferred from homology"/>
<dbReference type="Proteomes" id="UP001501759">
    <property type="component" value="Unassembled WGS sequence"/>
</dbReference>
<evidence type="ECO:0000259" key="3">
    <source>
        <dbReference type="SMART" id="SM00822"/>
    </source>
</evidence>
<organism evidence="4 5">
    <name type="scientific">Streptomyces siamensis</name>
    <dbReference type="NCBI Taxonomy" id="1274986"/>
    <lineage>
        <taxon>Bacteria</taxon>
        <taxon>Bacillati</taxon>
        <taxon>Actinomycetota</taxon>
        <taxon>Actinomycetes</taxon>
        <taxon>Kitasatosporales</taxon>
        <taxon>Streptomycetaceae</taxon>
        <taxon>Streptomyces</taxon>
    </lineage>
</organism>
<accession>A0ABP9IRA7</accession>
<dbReference type="RefSeq" id="WP_345646383.1">
    <property type="nucleotide sequence ID" value="NZ_BAABKB010000005.1"/>
</dbReference>
<dbReference type="SMART" id="SM00822">
    <property type="entry name" value="PKS_KR"/>
    <property type="match status" value="1"/>
</dbReference>
<evidence type="ECO:0000256" key="2">
    <source>
        <dbReference type="ARBA" id="ARBA00023002"/>
    </source>
</evidence>
<comment type="similarity">
    <text evidence="1">Belongs to the short-chain dehydrogenases/reductases (SDR) family.</text>
</comment>